<dbReference type="InterPro" id="IPR011006">
    <property type="entry name" value="CheY-like_superfamily"/>
</dbReference>
<evidence type="ECO:0000313" key="3">
    <source>
        <dbReference type="EMBL" id="OGZ24502.1"/>
    </source>
</evidence>
<organism evidence="3 4">
    <name type="scientific">Candidatus Nealsonbacteria bacterium RIFCSPLOWO2_01_FULL_43_32</name>
    <dbReference type="NCBI Taxonomy" id="1801672"/>
    <lineage>
        <taxon>Bacteria</taxon>
        <taxon>Candidatus Nealsoniibacteriota</taxon>
    </lineage>
</organism>
<dbReference type="InterPro" id="IPR001789">
    <property type="entry name" value="Sig_transdc_resp-reg_receiver"/>
</dbReference>
<feature type="domain" description="Response regulatory" evidence="2">
    <location>
        <begin position="11"/>
        <end position="122"/>
    </location>
</feature>
<dbReference type="SUPFAM" id="SSF52172">
    <property type="entry name" value="CheY-like"/>
    <property type="match status" value="1"/>
</dbReference>
<dbReference type="Gene3D" id="3.40.50.2300">
    <property type="match status" value="1"/>
</dbReference>
<dbReference type="AlphaFoldDB" id="A0A1G2EFU8"/>
<dbReference type="Proteomes" id="UP000178647">
    <property type="component" value="Unassembled WGS sequence"/>
</dbReference>
<feature type="modified residue" description="4-aspartylphosphate" evidence="1">
    <location>
        <position position="64"/>
    </location>
</feature>
<dbReference type="STRING" id="1801672.A2896_01965"/>
<sequence length="122" mass="13578">MQEGKMPQNARVFIAEDVEIFRDNAKRSLKEAGHVVVAEASTFEEFLALRDKLPALNINVAILDNKLSQVGGEGELIASWLKRKIRGIKIIAYSSGPYDFGNISVRKGTEHLHELCEAVKNL</sequence>
<evidence type="ECO:0000313" key="4">
    <source>
        <dbReference type="Proteomes" id="UP000178647"/>
    </source>
</evidence>
<gene>
    <name evidence="3" type="ORF">A2896_01965</name>
</gene>
<dbReference type="EMBL" id="MHMH01000009">
    <property type="protein sequence ID" value="OGZ24502.1"/>
    <property type="molecule type" value="Genomic_DNA"/>
</dbReference>
<comment type="caution">
    <text evidence="3">The sequence shown here is derived from an EMBL/GenBank/DDBJ whole genome shotgun (WGS) entry which is preliminary data.</text>
</comment>
<keyword evidence="1" id="KW-0597">Phosphoprotein</keyword>
<evidence type="ECO:0000259" key="2">
    <source>
        <dbReference type="PROSITE" id="PS50110"/>
    </source>
</evidence>
<reference evidence="3 4" key="1">
    <citation type="journal article" date="2016" name="Nat. Commun.">
        <title>Thousands of microbial genomes shed light on interconnected biogeochemical processes in an aquifer system.</title>
        <authorList>
            <person name="Anantharaman K."/>
            <person name="Brown C.T."/>
            <person name="Hug L.A."/>
            <person name="Sharon I."/>
            <person name="Castelle C.J."/>
            <person name="Probst A.J."/>
            <person name="Thomas B.C."/>
            <person name="Singh A."/>
            <person name="Wilkins M.J."/>
            <person name="Karaoz U."/>
            <person name="Brodie E.L."/>
            <person name="Williams K.H."/>
            <person name="Hubbard S.S."/>
            <person name="Banfield J.F."/>
        </authorList>
    </citation>
    <scope>NUCLEOTIDE SEQUENCE [LARGE SCALE GENOMIC DNA]</scope>
</reference>
<proteinExistence type="predicted"/>
<name>A0A1G2EFU8_9BACT</name>
<protein>
    <recommendedName>
        <fullName evidence="2">Response regulatory domain-containing protein</fullName>
    </recommendedName>
</protein>
<dbReference type="GO" id="GO:0000160">
    <property type="term" value="P:phosphorelay signal transduction system"/>
    <property type="evidence" value="ECO:0007669"/>
    <property type="project" value="InterPro"/>
</dbReference>
<accession>A0A1G2EFU8</accession>
<evidence type="ECO:0000256" key="1">
    <source>
        <dbReference type="PROSITE-ProRule" id="PRU00169"/>
    </source>
</evidence>
<dbReference type="PROSITE" id="PS50110">
    <property type="entry name" value="RESPONSE_REGULATORY"/>
    <property type="match status" value="1"/>
</dbReference>